<evidence type="ECO:0000313" key="1">
    <source>
        <dbReference type="EMBL" id="MFC4260037.1"/>
    </source>
</evidence>
<organism evidence="1 2">
    <name type="scientific">Marinobacter lacisalsi</name>
    <dbReference type="NCBI Taxonomy" id="475979"/>
    <lineage>
        <taxon>Bacteria</taxon>
        <taxon>Pseudomonadati</taxon>
        <taxon>Pseudomonadota</taxon>
        <taxon>Gammaproteobacteria</taxon>
        <taxon>Pseudomonadales</taxon>
        <taxon>Marinobacteraceae</taxon>
        <taxon>Marinobacter</taxon>
    </lineage>
</organism>
<dbReference type="RefSeq" id="WP_379888164.1">
    <property type="nucleotide sequence ID" value="NZ_JBHSDI010000039.1"/>
</dbReference>
<evidence type="ECO:0000313" key="2">
    <source>
        <dbReference type="Proteomes" id="UP001595798"/>
    </source>
</evidence>
<protein>
    <submittedName>
        <fullName evidence="1">Uncharacterized protein</fullName>
    </submittedName>
</protein>
<dbReference type="EMBL" id="JBHSDI010000039">
    <property type="protein sequence ID" value="MFC4260037.1"/>
    <property type="molecule type" value="Genomic_DNA"/>
</dbReference>
<keyword evidence="2" id="KW-1185">Reference proteome</keyword>
<dbReference type="NCBIfam" id="NF047593">
    <property type="entry name" value="IS66_ISAeme5_TnpA"/>
    <property type="match status" value="1"/>
</dbReference>
<reference evidence="2" key="1">
    <citation type="journal article" date="2019" name="Int. J. Syst. Evol. Microbiol.">
        <title>The Global Catalogue of Microorganisms (GCM) 10K type strain sequencing project: providing services to taxonomists for standard genome sequencing and annotation.</title>
        <authorList>
            <consortium name="The Broad Institute Genomics Platform"/>
            <consortium name="The Broad Institute Genome Sequencing Center for Infectious Disease"/>
            <person name="Wu L."/>
            <person name="Ma J."/>
        </authorList>
    </citation>
    <scope>NUCLEOTIDE SEQUENCE [LARGE SCALE GENOMIC DNA]</scope>
    <source>
        <strain evidence="2">CECT 7297</strain>
    </source>
</reference>
<name>A0ABV8QI21_9GAMM</name>
<proteinExistence type="predicted"/>
<gene>
    <name evidence="1" type="ORF">ACFOZ5_13475</name>
</gene>
<sequence length="70" mass="8158">MNHQLTSTQAFWLGHLYHAHSLGLSLSAYAHDQGLRFADLMTWRQRLDVQHISLPPMHRPNRFVAVEVRP</sequence>
<dbReference type="Proteomes" id="UP001595798">
    <property type="component" value="Unassembled WGS sequence"/>
</dbReference>
<comment type="caution">
    <text evidence="1">The sequence shown here is derived from an EMBL/GenBank/DDBJ whole genome shotgun (WGS) entry which is preliminary data.</text>
</comment>
<accession>A0ABV8QI21</accession>